<sequence length="65" mass="6939">MATIHIAIPEIPHGHGLSFKKGIADGLLDCREHEATPHNTHSASYQRGVTVGGELKSQIAKLVKA</sequence>
<name>A0ABT2YJH6_9BURK</name>
<gene>
    <name evidence="1" type="ORF">LNV07_19275</name>
</gene>
<evidence type="ECO:0000313" key="2">
    <source>
        <dbReference type="Proteomes" id="UP001209701"/>
    </source>
</evidence>
<proteinExistence type="predicted"/>
<comment type="caution">
    <text evidence="1">The sequence shown here is derived from an EMBL/GenBank/DDBJ whole genome shotgun (WGS) entry which is preliminary data.</text>
</comment>
<accession>A0ABT2YJH6</accession>
<organism evidence="1 2">
    <name type="scientific">Roseateles oligotrophus</name>
    <dbReference type="NCBI Taxonomy" id="1769250"/>
    <lineage>
        <taxon>Bacteria</taxon>
        <taxon>Pseudomonadati</taxon>
        <taxon>Pseudomonadota</taxon>
        <taxon>Betaproteobacteria</taxon>
        <taxon>Burkholderiales</taxon>
        <taxon>Sphaerotilaceae</taxon>
        <taxon>Roseateles</taxon>
    </lineage>
</organism>
<keyword evidence="2" id="KW-1185">Reference proteome</keyword>
<protein>
    <submittedName>
        <fullName evidence="1">Uncharacterized protein</fullName>
    </submittedName>
</protein>
<dbReference type="Proteomes" id="UP001209701">
    <property type="component" value="Unassembled WGS sequence"/>
</dbReference>
<reference evidence="1 2" key="1">
    <citation type="submission" date="2021-11" db="EMBL/GenBank/DDBJ databases">
        <authorList>
            <person name="Liang Q."/>
            <person name="Mou H."/>
            <person name="Liu Z."/>
        </authorList>
    </citation>
    <scope>NUCLEOTIDE SEQUENCE [LARGE SCALE GENOMIC DNA]</scope>
    <source>
        <strain evidence="1 2">CHU3</strain>
    </source>
</reference>
<evidence type="ECO:0000313" key="1">
    <source>
        <dbReference type="EMBL" id="MCV2370226.1"/>
    </source>
</evidence>
<dbReference type="EMBL" id="JAJIRN010000008">
    <property type="protein sequence ID" value="MCV2370226.1"/>
    <property type="molecule type" value="Genomic_DNA"/>
</dbReference>
<dbReference type="RefSeq" id="WP_263572803.1">
    <property type="nucleotide sequence ID" value="NZ_JAJIRN010000008.1"/>
</dbReference>